<dbReference type="InterPro" id="IPR036457">
    <property type="entry name" value="PPM-type-like_dom_sf"/>
</dbReference>
<evidence type="ECO:0000313" key="4">
    <source>
        <dbReference type="EMBL" id="HHJ53333.1"/>
    </source>
</evidence>
<dbReference type="PANTHER" id="PTHR43156">
    <property type="entry name" value="STAGE II SPORULATION PROTEIN E-RELATED"/>
    <property type="match status" value="1"/>
</dbReference>
<dbReference type="InterPro" id="IPR052016">
    <property type="entry name" value="Bact_Sigma-Reg"/>
</dbReference>
<evidence type="ECO:0000256" key="1">
    <source>
        <dbReference type="ARBA" id="ARBA00022801"/>
    </source>
</evidence>
<feature type="coiled-coil region" evidence="2">
    <location>
        <begin position="47"/>
        <end position="81"/>
    </location>
</feature>
<feature type="domain" description="PPM-type phosphatase" evidence="3">
    <location>
        <begin position="254"/>
        <end position="470"/>
    </location>
</feature>
<comment type="caution">
    <text evidence="4">The sequence shown here is derived from an EMBL/GenBank/DDBJ whole genome shotgun (WGS) entry which is preliminary data.</text>
</comment>
<name>A0A7V5PQG1_CALAY</name>
<evidence type="ECO:0000259" key="3">
    <source>
        <dbReference type="PROSITE" id="PS51746"/>
    </source>
</evidence>
<dbReference type="SUPFAM" id="SSF55781">
    <property type="entry name" value="GAF domain-like"/>
    <property type="match status" value="2"/>
</dbReference>
<dbReference type="EMBL" id="DROD01000582">
    <property type="protein sequence ID" value="HHJ53333.1"/>
    <property type="molecule type" value="Genomic_DNA"/>
</dbReference>
<accession>A0A7V5PQG1</accession>
<dbReference type="InterPro" id="IPR001932">
    <property type="entry name" value="PPM-type_phosphatase-like_dom"/>
</dbReference>
<dbReference type="Proteomes" id="UP000886124">
    <property type="component" value="Unassembled WGS sequence"/>
</dbReference>
<dbReference type="Pfam" id="PF07228">
    <property type="entry name" value="SpoIIE"/>
    <property type="match status" value="1"/>
</dbReference>
<dbReference type="InterPro" id="IPR029016">
    <property type="entry name" value="GAF-like_dom_sf"/>
</dbReference>
<gene>
    <name evidence="4" type="ORF">ENJ89_09085</name>
</gene>
<dbReference type="AlphaFoldDB" id="A0A7V5PQG1"/>
<dbReference type="PROSITE" id="PS51746">
    <property type="entry name" value="PPM_2"/>
    <property type="match status" value="1"/>
</dbReference>
<evidence type="ECO:0000256" key="2">
    <source>
        <dbReference type="SAM" id="Coils"/>
    </source>
</evidence>
<dbReference type="Gene3D" id="3.30.450.40">
    <property type="match status" value="2"/>
</dbReference>
<sequence>MGEQRLHLFGPVRMRDKLCGALFFGASGRHTVHHPDEQAFLEALGNLTAQALENARSIRELKELNKQLDQKIQQLNSLFDIGQEFGLLIDRNEILNRLSFTLMGQLMVNQFFVLDKNGPELRVLYAKGKHFSPEIIDGCLEICRQLPDDFTAVALREESEYNALVSRGIQAVIPMRVQSKIKGFLFLGERLNGLPYQAADLEYLTILANMTAISLDNAAMIREMIEKKRLEEELAIARAIQTRLIPAQMPELPNYDIHGMNRPSRDVGGDYFDIIPLSETEYLFAIADVSGKGVPAALLMSNLQAALHSLCLNRLPLSTLTAQLNQIVYRNTTMEKFITFFVMTLDLTSGAFRYVNAGHNPPYLFRADGTVEELDEGGLILGIFPDAEYRSGSGTLAPGDLLTMFTDGITEAMNKQEEEYEEKRVIEFFQSRNGDKTCAALNEALLTDVTAFAAESTMPGDDITILTIRRLA</sequence>
<proteinExistence type="predicted"/>
<keyword evidence="2" id="KW-0175">Coiled coil</keyword>
<dbReference type="PANTHER" id="PTHR43156:SF2">
    <property type="entry name" value="STAGE II SPORULATION PROTEIN E"/>
    <property type="match status" value="1"/>
</dbReference>
<organism evidence="4">
    <name type="scientific">Caldithrix abyssi</name>
    <dbReference type="NCBI Taxonomy" id="187145"/>
    <lineage>
        <taxon>Bacteria</taxon>
        <taxon>Pseudomonadati</taxon>
        <taxon>Calditrichota</taxon>
        <taxon>Calditrichia</taxon>
        <taxon>Calditrichales</taxon>
        <taxon>Calditrichaceae</taxon>
        <taxon>Caldithrix</taxon>
    </lineage>
</organism>
<dbReference type="SUPFAM" id="SSF81606">
    <property type="entry name" value="PP2C-like"/>
    <property type="match status" value="1"/>
</dbReference>
<protein>
    <recommendedName>
        <fullName evidence="3">PPM-type phosphatase domain-containing protein</fullName>
    </recommendedName>
</protein>
<reference evidence="4" key="1">
    <citation type="journal article" date="2020" name="mSystems">
        <title>Genome- and Community-Level Interaction Insights into Carbon Utilization and Element Cycling Functions of Hydrothermarchaeota in Hydrothermal Sediment.</title>
        <authorList>
            <person name="Zhou Z."/>
            <person name="Liu Y."/>
            <person name="Xu W."/>
            <person name="Pan J."/>
            <person name="Luo Z.H."/>
            <person name="Li M."/>
        </authorList>
    </citation>
    <scope>NUCLEOTIDE SEQUENCE [LARGE SCALE GENOMIC DNA]</scope>
    <source>
        <strain evidence="4">HyVt-527</strain>
    </source>
</reference>
<keyword evidence="1" id="KW-0378">Hydrolase</keyword>
<dbReference type="SMART" id="SM00331">
    <property type="entry name" value="PP2C_SIG"/>
    <property type="match status" value="1"/>
</dbReference>
<dbReference type="GO" id="GO:0016791">
    <property type="term" value="F:phosphatase activity"/>
    <property type="evidence" value="ECO:0007669"/>
    <property type="project" value="TreeGrafter"/>
</dbReference>
<dbReference type="Gene3D" id="3.60.40.10">
    <property type="entry name" value="PPM-type phosphatase domain"/>
    <property type="match status" value="1"/>
</dbReference>